<evidence type="ECO:0000313" key="2">
    <source>
        <dbReference type="Proteomes" id="UP000187172"/>
    </source>
</evidence>
<keyword evidence="2" id="KW-1185">Reference proteome</keyword>
<name>A0A1R1EAR0_9BACL</name>
<protein>
    <submittedName>
        <fullName evidence="1">Uncharacterized protein</fullName>
    </submittedName>
</protein>
<proteinExistence type="predicted"/>
<dbReference type="RefSeq" id="WP_076175606.1">
    <property type="nucleotide sequence ID" value="NZ_MRTP01000015.1"/>
</dbReference>
<dbReference type="EMBL" id="MRTP01000015">
    <property type="protein sequence ID" value="OMF48913.1"/>
    <property type="molecule type" value="Genomic_DNA"/>
</dbReference>
<dbReference type="Proteomes" id="UP000187172">
    <property type="component" value="Unassembled WGS sequence"/>
</dbReference>
<evidence type="ECO:0000313" key="1">
    <source>
        <dbReference type="EMBL" id="OMF48913.1"/>
    </source>
</evidence>
<reference evidence="1 2" key="1">
    <citation type="submission" date="2016-11" db="EMBL/GenBank/DDBJ databases">
        <title>Paenibacillus species isolates.</title>
        <authorList>
            <person name="Beno S.M."/>
        </authorList>
    </citation>
    <scope>NUCLEOTIDE SEQUENCE [LARGE SCALE GENOMIC DNA]</scope>
    <source>
        <strain evidence="1 2">FSL R5-0378</strain>
    </source>
</reference>
<comment type="caution">
    <text evidence="1">The sequence shown here is derived from an EMBL/GenBank/DDBJ whole genome shotgun (WGS) entry which is preliminary data.</text>
</comment>
<dbReference type="STRING" id="297318.BK138_30535"/>
<dbReference type="AlphaFoldDB" id="A0A1R1EAR0"/>
<sequence length="97" mass="11133">MSFDDLLMELKGQKSAQEESGRIALDKLLNGSFMRKHSSFASFQDFLENGNFQAETQEELNKIPDELLDRHVSRQTDFKDWKTMLEQANADYAANNG</sequence>
<organism evidence="1 2">
    <name type="scientific">Paenibacillus rhizosphaerae</name>
    <dbReference type="NCBI Taxonomy" id="297318"/>
    <lineage>
        <taxon>Bacteria</taxon>
        <taxon>Bacillati</taxon>
        <taxon>Bacillota</taxon>
        <taxon>Bacilli</taxon>
        <taxon>Bacillales</taxon>
        <taxon>Paenibacillaceae</taxon>
        <taxon>Paenibacillus</taxon>
    </lineage>
</organism>
<gene>
    <name evidence="1" type="ORF">BK138_30535</name>
</gene>
<accession>A0A1R1EAR0</accession>